<evidence type="ECO:0000313" key="6">
    <source>
        <dbReference type="Proteomes" id="UP000272400"/>
    </source>
</evidence>
<evidence type="ECO:0000256" key="3">
    <source>
        <dbReference type="ARBA" id="ARBA00023163"/>
    </source>
</evidence>
<keyword evidence="3" id="KW-0804">Transcription</keyword>
<dbReference type="CDD" id="cd06170">
    <property type="entry name" value="LuxR_C_like"/>
    <property type="match status" value="1"/>
</dbReference>
<gene>
    <name evidence="5" type="ORF">EDD29_2314</name>
</gene>
<dbReference type="Proteomes" id="UP000272400">
    <property type="component" value="Unassembled WGS sequence"/>
</dbReference>
<dbReference type="OrthoDB" id="3178131at2"/>
<dbReference type="PROSITE" id="PS50043">
    <property type="entry name" value="HTH_LUXR_2"/>
    <property type="match status" value="1"/>
</dbReference>
<evidence type="ECO:0000313" key="5">
    <source>
        <dbReference type="EMBL" id="ROO84785.1"/>
    </source>
</evidence>
<dbReference type="InterPro" id="IPR000792">
    <property type="entry name" value="Tscrpt_reg_LuxR_C"/>
</dbReference>
<dbReference type="AlphaFoldDB" id="A0A3N1CU89"/>
<evidence type="ECO:0000256" key="1">
    <source>
        <dbReference type="ARBA" id="ARBA00023015"/>
    </source>
</evidence>
<dbReference type="GO" id="GO:0003677">
    <property type="term" value="F:DNA binding"/>
    <property type="evidence" value="ECO:0007669"/>
    <property type="project" value="UniProtKB-KW"/>
</dbReference>
<dbReference type="PRINTS" id="PR00038">
    <property type="entry name" value="HTHLUXR"/>
</dbReference>
<keyword evidence="1" id="KW-0805">Transcription regulation</keyword>
<organism evidence="5 6">
    <name type="scientific">Actinocorallia herbida</name>
    <dbReference type="NCBI Taxonomy" id="58109"/>
    <lineage>
        <taxon>Bacteria</taxon>
        <taxon>Bacillati</taxon>
        <taxon>Actinomycetota</taxon>
        <taxon>Actinomycetes</taxon>
        <taxon>Streptosporangiales</taxon>
        <taxon>Thermomonosporaceae</taxon>
        <taxon>Actinocorallia</taxon>
    </lineage>
</organism>
<comment type="caution">
    <text evidence="5">The sequence shown here is derived from an EMBL/GenBank/DDBJ whole genome shotgun (WGS) entry which is preliminary data.</text>
</comment>
<dbReference type="PROSITE" id="PS00622">
    <property type="entry name" value="HTH_LUXR_1"/>
    <property type="match status" value="1"/>
</dbReference>
<keyword evidence="6" id="KW-1185">Reference proteome</keyword>
<name>A0A3N1CU89_9ACTN</name>
<dbReference type="SUPFAM" id="SSF46894">
    <property type="entry name" value="C-terminal effector domain of the bipartite response regulators"/>
    <property type="match status" value="1"/>
</dbReference>
<dbReference type="RefSeq" id="WP_148085925.1">
    <property type="nucleotide sequence ID" value="NZ_RJKE01000001.1"/>
</dbReference>
<dbReference type="InterPro" id="IPR036388">
    <property type="entry name" value="WH-like_DNA-bd_sf"/>
</dbReference>
<feature type="domain" description="HTH luxR-type" evidence="4">
    <location>
        <begin position="352"/>
        <end position="414"/>
    </location>
</feature>
<dbReference type="Pfam" id="PF00196">
    <property type="entry name" value="GerE"/>
    <property type="match status" value="1"/>
</dbReference>
<accession>A0A3N1CU89</accession>
<proteinExistence type="predicted"/>
<evidence type="ECO:0000259" key="4">
    <source>
        <dbReference type="PROSITE" id="PS50043"/>
    </source>
</evidence>
<sequence length="414" mass="44276">MGVVSAVVETAVDKVGEETVRDLVWAGRPDEAEKALARLADGGRDPDGRVRDWASVWYPERIGPPVARSEPGRATGFDVLRDLLATRAAGPAVREAEAVLGSCPMSTDALTSLGGALAALVYADRADLAARWCRPLLEQTTAHCDPVWLGLFAAIRGETALRLGDAAEAAACVRTALLHIPWGDWGVAIGIPFATMIAAKTTLGMTEDVIRYLAVPVPEAMWETPAGLHYLAARGQFHAASGNAADARADHLECGRRMRRWGIDLPGLAAWRIGAGHAALALGERAEAASLAREQLALVGAAPTRTRGAALRLLALAGAPEQRQILLEQAHDVLHEAGDLREAERAKADLRPAEPARTVLSEAEAKVAELAARGLSNRQISTRLYITVSTVEQHLTRIYRKLGVRRRSQLAAFL</sequence>
<dbReference type="SMART" id="SM00421">
    <property type="entry name" value="HTH_LUXR"/>
    <property type="match status" value="1"/>
</dbReference>
<dbReference type="EMBL" id="RJKE01000001">
    <property type="protein sequence ID" value="ROO84785.1"/>
    <property type="molecule type" value="Genomic_DNA"/>
</dbReference>
<dbReference type="PANTHER" id="PTHR44688:SF16">
    <property type="entry name" value="DNA-BINDING TRANSCRIPTIONAL ACTIVATOR DEVR_DOSR"/>
    <property type="match status" value="1"/>
</dbReference>
<evidence type="ECO:0000256" key="2">
    <source>
        <dbReference type="ARBA" id="ARBA00023125"/>
    </source>
</evidence>
<dbReference type="GO" id="GO:0006355">
    <property type="term" value="P:regulation of DNA-templated transcription"/>
    <property type="evidence" value="ECO:0007669"/>
    <property type="project" value="InterPro"/>
</dbReference>
<dbReference type="InterPro" id="IPR016032">
    <property type="entry name" value="Sig_transdc_resp-reg_C-effctor"/>
</dbReference>
<protein>
    <submittedName>
        <fullName evidence="5">Regulatory LuxR family protein</fullName>
    </submittedName>
</protein>
<dbReference type="Gene3D" id="1.10.10.10">
    <property type="entry name" value="Winged helix-like DNA-binding domain superfamily/Winged helix DNA-binding domain"/>
    <property type="match status" value="1"/>
</dbReference>
<dbReference type="PANTHER" id="PTHR44688">
    <property type="entry name" value="DNA-BINDING TRANSCRIPTIONAL ACTIVATOR DEVR_DOSR"/>
    <property type="match status" value="1"/>
</dbReference>
<keyword evidence="2" id="KW-0238">DNA-binding</keyword>
<reference evidence="5 6" key="1">
    <citation type="submission" date="2018-11" db="EMBL/GenBank/DDBJ databases">
        <title>Sequencing the genomes of 1000 actinobacteria strains.</title>
        <authorList>
            <person name="Klenk H.-P."/>
        </authorList>
    </citation>
    <scope>NUCLEOTIDE SEQUENCE [LARGE SCALE GENOMIC DNA]</scope>
    <source>
        <strain evidence="5 6">DSM 44254</strain>
    </source>
</reference>